<keyword evidence="8" id="KW-1015">Disulfide bond</keyword>
<organism evidence="12 13">
    <name type="scientific">Candidatus Southlakia epibionticum</name>
    <dbReference type="NCBI Taxonomy" id="3043284"/>
    <lineage>
        <taxon>Bacteria</taxon>
        <taxon>Candidatus Saccharimonadota</taxon>
        <taxon>Candidatus Saccharimonadia</taxon>
        <taxon>Candidatus Saccharimonadales</taxon>
        <taxon>Candidatus Saccharimonadaceae</taxon>
        <taxon>Candidatus Southlakia</taxon>
    </lineage>
</organism>
<evidence type="ECO:0000256" key="4">
    <source>
        <dbReference type="ARBA" id="ARBA00022719"/>
    </source>
</evidence>
<evidence type="ECO:0000256" key="5">
    <source>
        <dbReference type="ARBA" id="ARBA00022989"/>
    </source>
</evidence>
<protein>
    <submittedName>
        <fullName evidence="12">Vitamin K epoxide reductase family protein</fullName>
    </submittedName>
</protein>
<dbReference type="InterPro" id="IPR012932">
    <property type="entry name" value="VKOR"/>
</dbReference>
<keyword evidence="4" id="KW-0874">Quinone</keyword>
<keyword evidence="6" id="KW-0560">Oxidoreductase</keyword>
<accession>A0ABY8WTP5</accession>
<evidence type="ECO:0000256" key="9">
    <source>
        <dbReference type="ARBA" id="ARBA00023284"/>
    </source>
</evidence>
<feature type="transmembrane region" description="Helical" evidence="10">
    <location>
        <begin position="78"/>
        <end position="96"/>
    </location>
</feature>
<dbReference type="InterPro" id="IPR038354">
    <property type="entry name" value="VKOR_sf"/>
</dbReference>
<dbReference type="Proteomes" id="UP001177295">
    <property type="component" value="Chromosome"/>
</dbReference>
<feature type="domain" description="Vitamin K epoxide reductase" evidence="11">
    <location>
        <begin position="13"/>
        <end position="156"/>
    </location>
</feature>
<evidence type="ECO:0000256" key="3">
    <source>
        <dbReference type="ARBA" id="ARBA00022692"/>
    </source>
</evidence>
<evidence type="ECO:0000256" key="1">
    <source>
        <dbReference type="ARBA" id="ARBA00004141"/>
    </source>
</evidence>
<comment type="similarity">
    <text evidence="2">Belongs to the VKOR family.</text>
</comment>
<evidence type="ECO:0000256" key="8">
    <source>
        <dbReference type="ARBA" id="ARBA00023157"/>
    </source>
</evidence>
<keyword evidence="5 10" id="KW-1133">Transmembrane helix</keyword>
<keyword evidence="13" id="KW-1185">Reference proteome</keyword>
<reference evidence="12 13" key="1">
    <citation type="journal article" date="2023" name="Cell">
        <title>Genetic manipulation of Patescibacteria provides mechanistic insights into microbial dark matter and the epibiotic lifestyle.</title>
        <authorList>
            <person name="Wang Y."/>
            <person name="Gallagher L.A."/>
            <person name="Andrade P.A."/>
            <person name="Liu A."/>
            <person name="Humphreys I.R."/>
            <person name="Turkarslan S."/>
            <person name="Cutler K.J."/>
            <person name="Arrieta-Ortiz M.L."/>
            <person name="Li Y."/>
            <person name="Radey M.C."/>
            <person name="McLean J.S."/>
            <person name="Cong Q."/>
            <person name="Baker D."/>
            <person name="Baliga N.S."/>
            <person name="Peterson S.B."/>
            <person name="Mougous J.D."/>
        </authorList>
    </citation>
    <scope>NUCLEOTIDE SEQUENCE [LARGE SCALE GENOMIC DNA]</scope>
    <source>
        <strain evidence="12 13">ML1</strain>
    </source>
</reference>
<dbReference type="RefSeq" id="WP_376754178.1">
    <property type="nucleotide sequence ID" value="NZ_CP124550.1"/>
</dbReference>
<feature type="transmembrane region" description="Helical" evidence="10">
    <location>
        <begin position="103"/>
        <end position="124"/>
    </location>
</feature>
<dbReference type="SMART" id="SM00756">
    <property type="entry name" value="VKc"/>
    <property type="match status" value="1"/>
</dbReference>
<evidence type="ECO:0000256" key="6">
    <source>
        <dbReference type="ARBA" id="ARBA00023002"/>
    </source>
</evidence>
<sequence length="203" mass="21726">MPSKTSALTDRQRVIVFGVLLIGSAIGLVASIVLSHEALTIAKDSSKVLDCDLNAAMSCSSVAKHWSAHVVGDIPNSFVGMVAYPVFITIAVAGLARTRFPRWFMCAAEAGGWVSLGFAGWMFYMSYIVIGALCPWCLATDAAVLLVLFALIRHNVLTDSPMISAKLVPSKKCVQQNYDVVVFVAIAVAICALIVLKYGDKLV</sequence>
<feature type="transmembrane region" description="Helical" evidence="10">
    <location>
        <begin position="180"/>
        <end position="199"/>
    </location>
</feature>
<keyword evidence="7 10" id="KW-0472">Membrane</keyword>
<keyword evidence="3 10" id="KW-0812">Transmembrane</keyword>
<feature type="transmembrane region" description="Helical" evidence="10">
    <location>
        <begin position="14"/>
        <end position="34"/>
    </location>
</feature>
<evidence type="ECO:0000256" key="10">
    <source>
        <dbReference type="SAM" id="Phobius"/>
    </source>
</evidence>
<evidence type="ECO:0000259" key="11">
    <source>
        <dbReference type="SMART" id="SM00756"/>
    </source>
</evidence>
<evidence type="ECO:0000313" key="13">
    <source>
        <dbReference type="Proteomes" id="UP001177295"/>
    </source>
</evidence>
<name>A0ABY8WTP5_9BACT</name>
<comment type="subcellular location">
    <subcellularLocation>
        <location evidence="1">Membrane</location>
        <topology evidence="1">Multi-pass membrane protein</topology>
    </subcellularLocation>
</comment>
<dbReference type="CDD" id="cd12922">
    <property type="entry name" value="VKOR_5"/>
    <property type="match status" value="1"/>
</dbReference>
<evidence type="ECO:0000313" key="12">
    <source>
        <dbReference type="EMBL" id="WIO45808.1"/>
    </source>
</evidence>
<evidence type="ECO:0000256" key="7">
    <source>
        <dbReference type="ARBA" id="ARBA00023136"/>
    </source>
</evidence>
<evidence type="ECO:0000256" key="2">
    <source>
        <dbReference type="ARBA" id="ARBA00006214"/>
    </source>
</evidence>
<gene>
    <name evidence="12" type="ORF">SEML1_0178</name>
</gene>
<dbReference type="EMBL" id="CP124550">
    <property type="protein sequence ID" value="WIO45808.1"/>
    <property type="molecule type" value="Genomic_DNA"/>
</dbReference>
<dbReference type="Pfam" id="PF07884">
    <property type="entry name" value="VKOR"/>
    <property type="match status" value="1"/>
</dbReference>
<keyword evidence="9" id="KW-0676">Redox-active center</keyword>
<dbReference type="InterPro" id="IPR041714">
    <property type="entry name" value="VKOR_Actinobacteria"/>
</dbReference>
<proteinExistence type="inferred from homology"/>
<feature type="transmembrane region" description="Helical" evidence="10">
    <location>
        <begin position="130"/>
        <end position="152"/>
    </location>
</feature>
<dbReference type="Gene3D" id="1.20.1440.130">
    <property type="entry name" value="VKOR domain"/>
    <property type="match status" value="1"/>
</dbReference>